<evidence type="ECO:0000256" key="2">
    <source>
        <dbReference type="ARBA" id="ARBA00023242"/>
    </source>
</evidence>
<feature type="region of interest" description="Disordered" evidence="4">
    <location>
        <begin position="253"/>
        <end position="275"/>
    </location>
</feature>
<comment type="caution">
    <text evidence="6">The sequence shown here is derived from an EMBL/GenBank/DDBJ whole genome shotgun (WGS) entry which is preliminary data.</text>
</comment>
<evidence type="ECO:0000256" key="3">
    <source>
        <dbReference type="SAM" id="Coils"/>
    </source>
</evidence>
<dbReference type="PANTHER" id="PTHR47787:SF1">
    <property type="entry name" value="CENTROMERE-BINDING PROTEIN 1"/>
    <property type="match status" value="1"/>
</dbReference>
<organism evidence="6 7">
    <name type="scientific">Ceratocystis pirilliformis</name>
    <dbReference type="NCBI Taxonomy" id="259994"/>
    <lineage>
        <taxon>Eukaryota</taxon>
        <taxon>Fungi</taxon>
        <taxon>Dikarya</taxon>
        <taxon>Ascomycota</taxon>
        <taxon>Pezizomycotina</taxon>
        <taxon>Sordariomycetes</taxon>
        <taxon>Hypocreomycetidae</taxon>
        <taxon>Microascales</taxon>
        <taxon>Ceratocystidaceae</taxon>
        <taxon>Ceratocystis</taxon>
    </lineage>
</organism>
<accession>A0ABR3YSY6</accession>
<keyword evidence="7" id="KW-1185">Reference proteome</keyword>
<dbReference type="Pfam" id="PF00010">
    <property type="entry name" value="HLH"/>
    <property type="match status" value="1"/>
</dbReference>
<keyword evidence="1" id="KW-0238">DNA-binding</keyword>
<dbReference type="Proteomes" id="UP001583280">
    <property type="component" value="Unassembled WGS sequence"/>
</dbReference>
<feature type="region of interest" description="Disordered" evidence="4">
    <location>
        <begin position="190"/>
        <end position="213"/>
    </location>
</feature>
<feature type="compositionally biased region" description="Low complexity" evidence="4">
    <location>
        <begin position="122"/>
        <end position="145"/>
    </location>
</feature>
<dbReference type="CDD" id="cd11398">
    <property type="entry name" value="bHLHzip_scCBP1"/>
    <property type="match status" value="1"/>
</dbReference>
<dbReference type="InterPro" id="IPR036638">
    <property type="entry name" value="HLH_DNA-bd_sf"/>
</dbReference>
<dbReference type="InterPro" id="IPR047206">
    <property type="entry name" value="bHLHzip_scCBP1-like"/>
</dbReference>
<dbReference type="Gene3D" id="4.10.280.10">
    <property type="entry name" value="Helix-loop-helix DNA-binding domain"/>
    <property type="match status" value="1"/>
</dbReference>
<feature type="compositionally biased region" description="Basic and acidic residues" evidence="4">
    <location>
        <begin position="26"/>
        <end position="36"/>
    </location>
</feature>
<reference evidence="6 7" key="1">
    <citation type="journal article" date="2024" name="IMA Fungus">
        <title>IMA Genome - F19 : A genome assembly and annotation guide to empower mycologists, including annotated draft genome sequences of Ceratocystis pirilliformis, Diaporthe australafricana, Fusarium ophioides, Paecilomyces lecythidis, and Sporothrix stenoceras.</title>
        <authorList>
            <person name="Aylward J."/>
            <person name="Wilson A.M."/>
            <person name="Visagie C.M."/>
            <person name="Spraker J."/>
            <person name="Barnes I."/>
            <person name="Buitendag C."/>
            <person name="Ceriani C."/>
            <person name="Del Mar Angel L."/>
            <person name="du Plessis D."/>
            <person name="Fuchs T."/>
            <person name="Gasser K."/>
            <person name="Kramer D."/>
            <person name="Li W."/>
            <person name="Munsamy K."/>
            <person name="Piso A."/>
            <person name="Price J.L."/>
            <person name="Sonnekus B."/>
            <person name="Thomas C."/>
            <person name="van der Nest A."/>
            <person name="van Dijk A."/>
            <person name="van Heerden A."/>
            <person name="van Vuuren N."/>
            <person name="Yilmaz N."/>
            <person name="Duong T.A."/>
            <person name="van der Merwe N.A."/>
            <person name="Wingfield M.J."/>
            <person name="Wingfield B.D."/>
        </authorList>
    </citation>
    <scope>NUCLEOTIDE SEQUENCE [LARGE SCALE GENOMIC DNA]</scope>
    <source>
        <strain evidence="6 7">CMW 12675</strain>
    </source>
</reference>
<feature type="coiled-coil region" evidence="3">
    <location>
        <begin position="334"/>
        <end position="361"/>
    </location>
</feature>
<evidence type="ECO:0000313" key="6">
    <source>
        <dbReference type="EMBL" id="KAL1891007.1"/>
    </source>
</evidence>
<protein>
    <submittedName>
        <fullName evidence="6">Basic helix-loop-helix protein</fullName>
    </submittedName>
</protein>
<dbReference type="PANTHER" id="PTHR47787">
    <property type="entry name" value="CENTROMERE-BINDING PROTEIN 1"/>
    <property type="match status" value="1"/>
</dbReference>
<feature type="compositionally biased region" description="Low complexity" evidence="4">
    <location>
        <begin position="40"/>
        <end position="49"/>
    </location>
</feature>
<name>A0ABR3YSY6_9PEZI</name>
<keyword evidence="2" id="KW-0539">Nucleus</keyword>
<sequence length="383" mass="41401">MADTITENVDFLKGASPSPNSKRKRDFGDSPAEQRKRSVTATTASTTTTPLIGADAPNLSFIESAVEAAAAANSTGITNAATVAALTALQQATRDANESHEQTSLAMNVEHSHSHSPLTHVPSPLTHSHSPLSHNPHTPHTPHQQQHTHTHQHQHPEPSNDPADPANASSTAAAALGTMYPTMHVPTSTEQQFVQGPTSSSDMNVSGPQGSLVGSTVQPGHESAYPDVGVGHADHSLGLVARGHPDMAMQHRKPAVGTAEWHKQRKDNHKEVERRRRETINEGINELAKIVPQCEKNKGSILQKAVQFIQQLKANEASNIEKWTLEKLLTEQAIGELSQSNEKLKAECERLYRELETYKRMCQSAGLEIPSKQQDTGVPTTTA</sequence>
<gene>
    <name evidence="6" type="primary">CBF1</name>
    <name evidence="6" type="ORF">Cpir12675_005133</name>
</gene>
<dbReference type="SMART" id="SM00353">
    <property type="entry name" value="HLH"/>
    <property type="match status" value="1"/>
</dbReference>
<dbReference type="PROSITE" id="PS50888">
    <property type="entry name" value="BHLH"/>
    <property type="match status" value="1"/>
</dbReference>
<evidence type="ECO:0000256" key="4">
    <source>
        <dbReference type="SAM" id="MobiDB-lite"/>
    </source>
</evidence>
<feature type="region of interest" description="Disordered" evidence="4">
    <location>
        <begin position="93"/>
        <end position="169"/>
    </location>
</feature>
<dbReference type="SUPFAM" id="SSF47459">
    <property type="entry name" value="HLH, helix-loop-helix DNA-binding domain"/>
    <property type="match status" value="1"/>
</dbReference>
<dbReference type="EMBL" id="JAWDJO010000164">
    <property type="protein sequence ID" value="KAL1891007.1"/>
    <property type="molecule type" value="Genomic_DNA"/>
</dbReference>
<feature type="region of interest" description="Disordered" evidence="4">
    <location>
        <begin position="1"/>
        <end position="51"/>
    </location>
</feature>
<proteinExistence type="predicted"/>
<keyword evidence="3" id="KW-0175">Coiled coil</keyword>
<evidence type="ECO:0000256" key="1">
    <source>
        <dbReference type="ARBA" id="ARBA00023125"/>
    </source>
</evidence>
<feature type="domain" description="BHLH" evidence="5">
    <location>
        <begin position="264"/>
        <end position="312"/>
    </location>
</feature>
<dbReference type="InterPro" id="IPR011598">
    <property type="entry name" value="bHLH_dom"/>
</dbReference>
<evidence type="ECO:0000259" key="5">
    <source>
        <dbReference type="PROSITE" id="PS50888"/>
    </source>
</evidence>
<evidence type="ECO:0000313" key="7">
    <source>
        <dbReference type="Proteomes" id="UP001583280"/>
    </source>
</evidence>